<evidence type="ECO:0000256" key="7">
    <source>
        <dbReference type="ARBA" id="ARBA00022763"/>
    </source>
</evidence>
<gene>
    <name evidence="13" type="primary">dinB</name>
    <name evidence="15" type="ORF">BN55_06075</name>
</gene>
<dbReference type="STRING" id="1423758.FC41_GL001443"/>
<feature type="domain" description="UmuC" evidence="14">
    <location>
        <begin position="14"/>
        <end position="200"/>
    </location>
</feature>
<dbReference type="GO" id="GO:0000287">
    <property type="term" value="F:magnesium ion binding"/>
    <property type="evidence" value="ECO:0007669"/>
    <property type="project" value="UniProtKB-UniRule"/>
</dbReference>
<keyword evidence="9 13" id="KW-0239">DNA-directed DNA polymerase</keyword>
<dbReference type="CDD" id="cd03586">
    <property type="entry name" value="PolY_Pol_IV_kappa"/>
    <property type="match status" value="1"/>
</dbReference>
<reference evidence="15 16" key="1">
    <citation type="submission" date="2012-06" db="EMBL/GenBank/DDBJ databases">
        <title>Draft Genome Sequence of Lactobacillus hominis Strain CRBIP 24.179T, isolated from human intestine.</title>
        <authorList>
            <person name="Cousin S."/>
            <person name="Ma L."/>
            <person name="Bizet C."/>
            <person name="Loux V."/>
            <person name="Bouchier C."/>
            <person name="Clermont D."/>
            <person name="Creno S."/>
        </authorList>
    </citation>
    <scope>NUCLEOTIDE SEQUENCE [LARGE SCALE GENOMIC DNA]</scope>
    <source>
        <strain evidence="16">CRBIP 24.179T</strain>
    </source>
</reference>
<evidence type="ECO:0000256" key="1">
    <source>
        <dbReference type="ARBA" id="ARBA00010945"/>
    </source>
</evidence>
<dbReference type="GO" id="GO:0003887">
    <property type="term" value="F:DNA-directed DNA polymerase activity"/>
    <property type="evidence" value="ECO:0007669"/>
    <property type="project" value="UniProtKB-UniRule"/>
</dbReference>
<dbReference type="Gene3D" id="3.30.70.270">
    <property type="match status" value="1"/>
</dbReference>
<keyword evidence="7 13" id="KW-0227">DNA damage</keyword>
<evidence type="ECO:0000256" key="9">
    <source>
        <dbReference type="ARBA" id="ARBA00022932"/>
    </source>
</evidence>
<dbReference type="Gene3D" id="3.40.1170.60">
    <property type="match status" value="1"/>
</dbReference>
<evidence type="ECO:0000256" key="5">
    <source>
        <dbReference type="ARBA" id="ARBA00022705"/>
    </source>
</evidence>
<dbReference type="GO" id="GO:0009432">
    <property type="term" value="P:SOS response"/>
    <property type="evidence" value="ECO:0007669"/>
    <property type="project" value="TreeGrafter"/>
</dbReference>
<accession>I7L512</accession>
<evidence type="ECO:0000256" key="4">
    <source>
        <dbReference type="ARBA" id="ARBA00022695"/>
    </source>
</evidence>
<dbReference type="Pfam" id="PF11799">
    <property type="entry name" value="IMS_C"/>
    <property type="match status" value="1"/>
</dbReference>
<evidence type="ECO:0000259" key="14">
    <source>
        <dbReference type="PROSITE" id="PS50173"/>
    </source>
</evidence>
<dbReference type="SUPFAM" id="SSF56672">
    <property type="entry name" value="DNA/RNA polymerases"/>
    <property type="match status" value="1"/>
</dbReference>
<evidence type="ECO:0000256" key="8">
    <source>
        <dbReference type="ARBA" id="ARBA00022842"/>
    </source>
</evidence>
<dbReference type="InterPro" id="IPR050116">
    <property type="entry name" value="DNA_polymerase-Y"/>
</dbReference>
<dbReference type="Pfam" id="PF00817">
    <property type="entry name" value="IMS"/>
    <property type="match status" value="1"/>
</dbReference>
<comment type="catalytic activity">
    <reaction evidence="12 13">
        <text>DNA(n) + a 2'-deoxyribonucleoside 5'-triphosphate = DNA(n+1) + diphosphate</text>
        <dbReference type="Rhea" id="RHEA:22508"/>
        <dbReference type="Rhea" id="RHEA-COMP:17339"/>
        <dbReference type="Rhea" id="RHEA-COMP:17340"/>
        <dbReference type="ChEBI" id="CHEBI:33019"/>
        <dbReference type="ChEBI" id="CHEBI:61560"/>
        <dbReference type="ChEBI" id="CHEBI:173112"/>
        <dbReference type="EC" id="2.7.7.7"/>
    </reaction>
</comment>
<proteinExistence type="inferred from homology"/>
<dbReference type="GO" id="GO:0005829">
    <property type="term" value="C:cytosol"/>
    <property type="evidence" value="ECO:0007669"/>
    <property type="project" value="TreeGrafter"/>
</dbReference>
<comment type="caution">
    <text evidence="15">The sequence shown here is derived from an EMBL/GenBank/DDBJ whole genome shotgun (WGS) entry which is preliminary data.</text>
</comment>
<keyword evidence="8 13" id="KW-0460">Magnesium</keyword>
<dbReference type="InterPro" id="IPR036775">
    <property type="entry name" value="DNA_pol_Y-fam_lit_finger_sf"/>
</dbReference>
<dbReference type="HAMAP" id="MF_01113">
    <property type="entry name" value="DNApol_IV"/>
    <property type="match status" value="1"/>
</dbReference>
<comment type="function">
    <text evidence="13">Poorly processive, error-prone DNA polymerase involved in untargeted mutagenesis. Copies undamaged DNA at stalled replication forks, which arise in vivo from mismatched or misaligned primer ends. These misaligned primers can be extended by PolIV. Exhibits no 3'-5' exonuclease (proofreading) activity. May be involved in translesional synthesis, in conjunction with the beta clamp from PolIII.</text>
</comment>
<feature type="active site" evidence="13">
    <location>
        <position position="119"/>
    </location>
</feature>
<evidence type="ECO:0000256" key="11">
    <source>
        <dbReference type="ARBA" id="ARBA00023204"/>
    </source>
</evidence>
<protein>
    <recommendedName>
        <fullName evidence="13">DNA polymerase IV</fullName>
        <shortName evidence="13">Pol IV</shortName>
        <ecNumber evidence="13">2.7.7.7</ecNumber>
    </recommendedName>
</protein>
<dbReference type="EC" id="2.7.7.7" evidence="13"/>
<keyword evidence="11 13" id="KW-0234">DNA repair</keyword>
<dbReference type="Proteomes" id="UP000009320">
    <property type="component" value="Unassembled WGS sequence"/>
</dbReference>
<comment type="subunit">
    <text evidence="13">Monomer.</text>
</comment>
<dbReference type="Pfam" id="PF11798">
    <property type="entry name" value="IMS_HHH"/>
    <property type="match status" value="1"/>
</dbReference>
<feature type="binding site" evidence="13">
    <location>
        <position position="18"/>
    </location>
    <ligand>
        <name>Mg(2+)</name>
        <dbReference type="ChEBI" id="CHEBI:18420"/>
    </ligand>
</feature>
<evidence type="ECO:0000256" key="3">
    <source>
        <dbReference type="ARBA" id="ARBA00022679"/>
    </source>
</evidence>
<dbReference type="Gene3D" id="1.10.150.20">
    <property type="entry name" value="5' to 3' exonuclease, C-terminal subdomain"/>
    <property type="match status" value="1"/>
</dbReference>
<dbReference type="InterPro" id="IPR001126">
    <property type="entry name" value="UmuC"/>
</dbReference>
<dbReference type="GO" id="GO:0006281">
    <property type="term" value="P:DNA repair"/>
    <property type="evidence" value="ECO:0007669"/>
    <property type="project" value="UniProtKB-UniRule"/>
</dbReference>
<evidence type="ECO:0000256" key="6">
    <source>
        <dbReference type="ARBA" id="ARBA00022723"/>
    </source>
</evidence>
<keyword evidence="16" id="KW-1185">Reference proteome</keyword>
<dbReference type="Gene3D" id="3.30.1490.100">
    <property type="entry name" value="DNA polymerase, Y-family, little finger domain"/>
    <property type="match status" value="1"/>
</dbReference>
<evidence type="ECO:0000256" key="12">
    <source>
        <dbReference type="ARBA" id="ARBA00049244"/>
    </source>
</evidence>
<dbReference type="GO" id="GO:0003684">
    <property type="term" value="F:damaged DNA binding"/>
    <property type="evidence" value="ECO:0007669"/>
    <property type="project" value="InterPro"/>
</dbReference>
<name>I7L512_9LACO</name>
<comment type="subcellular location">
    <subcellularLocation>
        <location evidence="13">Cytoplasm</location>
    </subcellularLocation>
</comment>
<dbReference type="OrthoDB" id="9808813at2"/>
<dbReference type="PANTHER" id="PTHR11076">
    <property type="entry name" value="DNA REPAIR POLYMERASE UMUC / TRANSFERASE FAMILY MEMBER"/>
    <property type="match status" value="1"/>
</dbReference>
<dbReference type="FunFam" id="3.30.1490.100:FF:000004">
    <property type="entry name" value="DNA polymerase IV"/>
    <property type="match status" value="1"/>
</dbReference>
<keyword evidence="3 13" id="KW-0808">Transferase</keyword>
<dbReference type="RefSeq" id="WP_008469758.1">
    <property type="nucleotide sequence ID" value="NZ_AYZP01000003.1"/>
</dbReference>
<keyword evidence="6 13" id="KW-0479">Metal-binding</keyword>
<dbReference type="AlphaFoldDB" id="I7L512"/>
<keyword evidence="5 13" id="KW-0235">DNA replication</keyword>
<feature type="binding site" evidence="13">
    <location>
        <position position="118"/>
    </location>
    <ligand>
        <name>Mg(2+)</name>
        <dbReference type="ChEBI" id="CHEBI:18420"/>
    </ligand>
</feature>
<keyword evidence="10 13" id="KW-0238">DNA-binding</keyword>
<dbReference type="PATRIC" id="fig|1423758.3.peg.1459"/>
<dbReference type="GeneID" id="82846399"/>
<dbReference type="eggNOG" id="COG0389">
    <property type="taxonomic scope" value="Bacteria"/>
</dbReference>
<sequence length="372" mass="42510">MDRLLPKNNTQRKIIHLDMDAFYASVEMRDNPALANKALIIGQDPRQTNGHGVVATANYVARQYGVHSAMSTMKALKLVPESEIEFVKPNFEKYRVISAQIHELMYELTDQVESVALDEAYLDVTKNKLGSYSALELAIKLQKNIFKKVHLNSSFGISYNKLLAKMGSEYAKPFGRTIILPQEAKDFLALRKISDFPGIGKKTQEQLHSFSVETGADLQKLEVDFLIKHFKKMGYVIAQHAHGIDLRPVASQRKRKSIGVERTFEPNIYNQDQALTLIRNYSNQLVEKLVEKNFSAQTVVIKIRNNNFETVTRRMKLKKASRDPIEFFQSAKALFTPLEYFLKDGIRLLGLTVTDLTDTNYEEVKLDLFKTR</sequence>
<evidence type="ECO:0000256" key="10">
    <source>
        <dbReference type="ARBA" id="ARBA00023125"/>
    </source>
</evidence>
<evidence type="ECO:0000313" key="15">
    <source>
        <dbReference type="EMBL" id="CCI81122.1"/>
    </source>
</evidence>
<organism evidence="15 16">
    <name type="scientific">Lactobacillus hominis DSM 23910 = CRBIP 24.179</name>
    <dbReference type="NCBI Taxonomy" id="1423758"/>
    <lineage>
        <taxon>Bacteria</taxon>
        <taxon>Bacillati</taxon>
        <taxon>Bacillota</taxon>
        <taxon>Bacilli</taxon>
        <taxon>Lactobacillales</taxon>
        <taxon>Lactobacillaceae</taxon>
        <taxon>Lactobacillus</taxon>
    </lineage>
</organism>
<dbReference type="PROSITE" id="PS50173">
    <property type="entry name" value="UMUC"/>
    <property type="match status" value="1"/>
</dbReference>
<feature type="site" description="Substrate discrimination" evidence="13">
    <location>
        <position position="23"/>
    </location>
</feature>
<keyword evidence="4 13" id="KW-0548">Nucleotidyltransferase</keyword>
<dbReference type="GO" id="GO:0006261">
    <property type="term" value="P:DNA-templated DNA replication"/>
    <property type="evidence" value="ECO:0007669"/>
    <property type="project" value="UniProtKB-UniRule"/>
</dbReference>
<dbReference type="NCBIfam" id="NF002677">
    <property type="entry name" value="PRK02406.1"/>
    <property type="match status" value="1"/>
</dbReference>
<dbReference type="InterPro" id="IPR043502">
    <property type="entry name" value="DNA/RNA_pol_sf"/>
</dbReference>
<keyword evidence="2 13" id="KW-0515">Mutator protein</keyword>
<evidence type="ECO:0000313" key="16">
    <source>
        <dbReference type="Proteomes" id="UP000009320"/>
    </source>
</evidence>
<dbReference type="InterPro" id="IPR024728">
    <property type="entry name" value="PolY_HhH_motif"/>
</dbReference>
<dbReference type="InterPro" id="IPR022880">
    <property type="entry name" value="DNApol_IV"/>
</dbReference>
<comment type="cofactor">
    <cofactor evidence="13">
        <name>Mg(2+)</name>
        <dbReference type="ChEBI" id="CHEBI:18420"/>
    </cofactor>
    <text evidence="13">Binds 2 magnesium ions per subunit.</text>
</comment>
<dbReference type="PANTHER" id="PTHR11076:SF33">
    <property type="entry name" value="DNA POLYMERASE KAPPA"/>
    <property type="match status" value="1"/>
</dbReference>
<dbReference type="SUPFAM" id="SSF100879">
    <property type="entry name" value="Lesion bypass DNA polymerase (Y-family), little finger domain"/>
    <property type="match status" value="1"/>
</dbReference>
<comment type="similarity">
    <text evidence="1 13">Belongs to the DNA polymerase type-Y family.</text>
</comment>
<dbReference type="GO" id="GO:0042276">
    <property type="term" value="P:error-prone translesion synthesis"/>
    <property type="evidence" value="ECO:0007669"/>
    <property type="project" value="TreeGrafter"/>
</dbReference>
<dbReference type="EMBL" id="CAKE01000002">
    <property type="protein sequence ID" value="CCI81122.1"/>
    <property type="molecule type" value="Genomic_DNA"/>
</dbReference>
<dbReference type="InterPro" id="IPR017961">
    <property type="entry name" value="DNA_pol_Y-fam_little_finger"/>
</dbReference>
<keyword evidence="13" id="KW-0963">Cytoplasm</keyword>
<evidence type="ECO:0000256" key="13">
    <source>
        <dbReference type="HAMAP-Rule" id="MF_01113"/>
    </source>
</evidence>
<evidence type="ECO:0000256" key="2">
    <source>
        <dbReference type="ARBA" id="ARBA00022457"/>
    </source>
</evidence>
<dbReference type="InterPro" id="IPR043128">
    <property type="entry name" value="Rev_trsase/Diguanyl_cyclase"/>
</dbReference>